<keyword evidence="2" id="KW-1185">Reference proteome</keyword>
<accession>A0A139H8H5</accession>
<reference evidence="1 2" key="1">
    <citation type="submission" date="2015-07" db="EMBL/GenBank/DDBJ databases">
        <title>Comparative genomics of the Sigatoka disease complex on banana suggests a link between parallel evolutionary changes in Pseudocercospora fijiensis and Pseudocercospora eumusae and increased virulence on the banana host.</title>
        <authorList>
            <person name="Chang T.-C."/>
            <person name="Salvucci A."/>
            <person name="Crous P.W."/>
            <person name="Stergiopoulos I."/>
        </authorList>
    </citation>
    <scope>NUCLEOTIDE SEQUENCE [LARGE SCALE GENOMIC DNA]</scope>
    <source>
        <strain evidence="1 2">CBS 114824</strain>
    </source>
</reference>
<organism evidence="1 2">
    <name type="scientific">Pseudocercospora eumusae</name>
    <dbReference type="NCBI Taxonomy" id="321146"/>
    <lineage>
        <taxon>Eukaryota</taxon>
        <taxon>Fungi</taxon>
        <taxon>Dikarya</taxon>
        <taxon>Ascomycota</taxon>
        <taxon>Pezizomycotina</taxon>
        <taxon>Dothideomycetes</taxon>
        <taxon>Dothideomycetidae</taxon>
        <taxon>Mycosphaerellales</taxon>
        <taxon>Mycosphaerellaceae</taxon>
        <taxon>Pseudocercospora</taxon>
    </lineage>
</organism>
<dbReference type="AlphaFoldDB" id="A0A139H8H5"/>
<evidence type="ECO:0000313" key="2">
    <source>
        <dbReference type="Proteomes" id="UP000070133"/>
    </source>
</evidence>
<sequence length="191" mass="20969">MSHMIPTMKLVRLSGQLAPTSKLLAFPRSIQGVVLCVSITSELVLDIAAVASVRPDTDQAYFLLTLTRASEVVLSLSQLNTRCFCGLEGRYVFHLEGTYEILLKITAFCSPRRTRNAKEETSLRGEKLEEDSASEAVNMTSDPALVTWNAVCGVGLRVFNKDGQMEQDSLLALMMSLPTMVGRKLMGHGNE</sequence>
<name>A0A139H8H5_9PEZI</name>
<proteinExistence type="predicted"/>
<comment type="caution">
    <text evidence="1">The sequence shown here is derived from an EMBL/GenBank/DDBJ whole genome shotgun (WGS) entry which is preliminary data.</text>
</comment>
<dbReference type="Proteomes" id="UP000070133">
    <property type="component" value="Unassembled WGS sequence"/>
</dbReference>
<gene>
    <name evidence="1" type="ORF">AC578_9034</name>
</gene>
<protein>
    <submittedName>
        <fullName evidence="1">Uncharacterized protein</fullName>
    </submittedName>
</protein>
<evidence type="ECO:0000313" key="1">
    <source>
        <dbReference type="EMBL" id="KXS98763.1"/>
    </source>
</evidence>
<dbReference type="EMBL" id="LFZN01000106">
    <property type="protein sequence ID" value="KXS98763.1"/>
    <property type="molecule type" value="Genomic_DNA"/>
</dbReference>